<evidence type="ECO:0000313" key="7">
    <source>
        <dbReference type="EMBL" id="ELY22988.1"/>
    </source>
</evidence>
<dbReference type="Pfam" id="PF00145">
    <property type="entry name" value="DNA_methylase"/>
    <property type="match status" value="1"/>
</dbReference>
<keyword evidence="2 6" id="KW-0489">Methyltransferase</keyword>
<dbReference type="KEGG" id="nmg:Nmag_4233"/>
<evidence type="ECO:0000256" key="3">
    <source>
        <dbReference type="ARBA" id="ARBA00022679"/>
    </source>
</evidence>
<keyword evidence="4" id="KW-0949">S-adenosyl-L-methionine</keyword>
<dbReference type="Proteomes" id="UP000011543">
    <property type="component" value="Unassembled WGS sequence"/>
</dbReference>
<keyword evidence="6" id="KW-0614">Plasmid</keyword>
<organism evidence="6 8">
    <name type="scientific">Natrialba magadii (strain ATCC 43099 / DSM 3394 / CCM 3739 / CIP 104546 / IAM 13178 / JCM 8861 / NBRC 102185 / NCIMB 2190 / MS3)</name>
    <name type="common">Natronobacterium magadii</name>
    <dbReference type="NCBI Taxonomy" id="547559"/>
    <lineage>
        <taxon>Archaea</taxon>
        <taxon>Methanobacteriati</taxon>
        <taxon>Methanobacteriota</taxon>
        <taxon>Stenosarchaea group</taxon>
        <taxon>Halobacteria</taxon>
        <taxon>Halobacteriales</taxon>
        <taxon>Natrialbaceae</taxon>
        <taxon>Natrialba</taxon>
    </lineage>
</organism>
<dbReference type="AlphaFoldDB" id="D3T2D2"/>
<keyword evidence="8" id="KW-1185">Reference proteome</keyword>
<evidence type="ECO:0000256" key="2">
    <source>
        <dbReference type="ARBA" id="ARBA00022603"/>
    </source>
</evidence>
<evidence type="ECO:0000256" key="5">
    <source>
        <dbReference type="RuleBase" id="RU000416"/>
    </source>
</evidence>
<dbReference type="Gene3D" id="3.40.50.150">
    <property type="entry name" value="Vaccinia Virus protein VP39"/>
    <property type="match status" value="1"/>
</dbReference>
<dbReference type="PRINTS" id="PR00105">
    <property type="entry name" value="C5METTRFRASE"/>
</dbReference>
<evidence type="ECO:0000313" key="6">
    <source>
        <dbReference type="EMBL" id="ADD07741.1"/>
    </source>
</evidence>
<sequence length="283" mass="31322">MLESSQFLGTHRYKEPEDIQARIGYSDPPTHVSLFSGIGGFDLGFSRAGFKNLVAVEANQDAADTYRANLINDCENYGQDEPPVLMERDITKVATWEILEAAGIGVGQLTAVSGGPPCQGFSHIGKREEDDPRNELYLEMVRIVHQAKPVFFVMENVPGLATMHDGEAIMEVCENFEAGGYEVTWDKHDAADYGVPQHRERVLVIGKRVDVMGMPEEGNPQFHIGAKPGGIKHPEFFRERHDLKEPDQATFDAFTNDDPETLDALIEQVIQDGIHPEGGQGDD</sequence>
<proteinExistence type="inferred from homology"/>
<dbReference type="GO" id="GO:0003886">
    <property type="term" value="F:DNA (cytosine-5-)-methyltransferase activity"/>
    <property type="evidence" value="ECO:0007669"/>
    <property type="project" value="UniProtKB-EC"/>
</dbReference>
<accession>D3T2D2</accession>
<dbReference type="PANTHER" id="PTHR10629">
    <property type="entry name" value="CYTOSINE-SPECIFIC METHYLTRANSFERASE"/>
    <property type="match status" value="1"/>
</dbReference>
<evidence type="ECO:0000313" key="8">
    <source>
        <dbReference type="Proteomes" id="UP000001879"/>
    </source>
</evidence>
<evidence type="ECO:0000256" key="1">
    <source>
        <dbReference type="ARBA" id="ARBA00011975"/>
    </source>
</evidence>
<dbReference type="HOGENOM" id="CLU_982170_0_0_2"/>
<dbReference type="GeneID" id="8826861"/>
<dbReference type="OrthoDB" id="5033at2157"/>
<dbReference type="RefSeq" id="WP_004268205.1">
    <property type="nucleotide sequence ID" value="NC_013925.1"/>
</dbReference>
<evidence type="ECO:0000256" key="4">
    <source>
        <dbReference type="ARBA" id="ARBA00022691"/>
    </source>
</evidence>
<reference evidence="6" key="4">
    <citation type="submission" date="2016-09" db="EMBL/GenBank/DDBJ databases">
        <authorList>
            <person name="Pfeiffer F."/>
        </authorList>
    </citation>
    <scope>NUCLEOTIDE SEQUENCE</scope>
    <source>
        <strain evidence="6">ATCC 43099</strain>
        <plasmid evidence="6">pNMAG03</plasmid>
    </source>
</reference>
<dbReference type="PATRIC" id="fig|547559.17.peg.4147"/>
<dbReference type="NCBIfam" id="TIGR00675">
    <property type="entry name" value="dcm"/>
    <property type="match status" value="1"/>
</dbReference>
<geneLocation type="plasmid" evidence="6 8">
    <name>pNMAG03</name>
</geneLocation>
<dbReference type="REBASE" id="24488">
    <property type="entry name" value="M.NmaORF4233P"/>
</dbReference>
<dbReference type="GO" id="GO:0044027">
    <property type="term" value="P:negative regulation of gene expression via chromosomal CpG island methylation"/>
    <property type="evidence" value="ECO:0007669"/>
    <property type="project" value="TreeGrafter"/>
</dbReference>
<dbReference type="SUPFAM" id="SSF53335">
    <property type="entry name" value="S-adenosyl-L-methionine-dependent methyltransferases"/>
    <property type="match status" value="1"/>
</dbReference>
<dbReference type="GO" id="GO:0032259">
    <property type="term" value="P:methylation"/>
    <property type="evidence" value="ECO:0007669"/>
    <property type="project" value="UniProtKB-KW"/>
</dbReference>
<dbReference type="EC" id="2.1.1.37" evidence="1"/>
<reference evidence="7 9" key="3">
    <citation type="journal article" date="2014" name="PLoS Genet.">
        <title>Phylogenetically driven sequencing of extremely halophilic archaea reveals strategies for static and dynamic osmo-response.</title>
        <authorList>
            <person name="Becker E.A."/>
            <person name="Seitzer P.M."/>
            <person name="Tritt A."/>
            <person name="Larsen D."/>
            <person name="Krusor M."/>
            <person name="Yao A.I."/>
            <person name="Wu D."/>
            <person name="Madern D."/>
            <person name="Eisen J.A."/>
            <person name="Darling A.E."/>
            <person name="Facciotti M.T."/>
        </authorList>
    </citation>
    <scope>NUCLEOTIDE SEQUENCE [LARGE SCALE GENOMIC DNA]</scope>
    <source>
        <strain evidence="9">ATCC 43099 / DSM 3394 / CCM 3739 / CIP 104546 / IAM 13178 / JCM 8861 / NBRC 102185 / NCIMB 2190 / MS3</strain>
        <strain evidence="7">MS-3</strain>
    </source>
</reference>
<evidence type="ECO:0000313" key="9">
    <source>
        <dbReference type="Proteomes" id="UP000011543"/>
    </source>
</evidence>
<gene>
    <name evidence="6" type="ordered locus">Nmag_4233</name>
    <name evidence="7" type="ORF">C500_21030</name>
</gene>
<dbReference type="GO" id="GO:0003677">
    <property type="term" value="F:DNA binding"/>
    <property type="evidence" value="ECO:0007669"/>
    <property type="project" value="TreeGrafter"/>
</dbReference>
<dbReference type="InterPro" id="IPR001525">
    <property type="entry name" value="C5_MeTfrase"/>
</dbReference>
<dbReference type="PANTHER" id="PTHR10629:SF52">
    <property type="entry name" value="DNA (CYTOSINE-5)-METHYLTRANSFERASE 1"/>
    <property type="match status" value="1"/>
</dbReference>
<dbReference type="EMBL" id="AOHS01000065">
    <property type="protein sequence ID" value="ELY22988.1"/>
    <property type="molecule type" value="Genomic_DNA"/>
</dbReference>
<dbReference type="EMBL" id="CP001935">
    <property type="protein sequence ID" value="ADD07741.1"/>
    <property type="molecule type" value="Genomic_DNA"/>
</dbReference>
<reference evidence="6 8" key="2">
    <citation type="journal article" date="2012" name="BMC Genomics">
        <title>A comparative genomics perspective on the genetic content of the alkaliphilic haloarchaeon Natrialba magadii ATCC 43099T.</title>
        <authorList>
            <person name="Siddaramappa S."/>
            <person name="Challacombe J.F."/>
            <person name="Decastro R.E."/>
            <person name="Pfeiffer F."/>
            <person name="Sastre D.E."/>
            <person name="Gimenez M.I."/>
            <person name="Paggi R.A."/>
            <person name="Detter J.C."/>
            <person name="Davenport K.W."/>
            <person name="Goodwin L.A."/>
            <person name="Kyrpides N."/>
            <person name="Tapia R."/>
            <person name="Pitluck S."/>
            <person name="Lucas S."/>
            <person name="Woyke T."/>
            <person name="Maupin-Furlow J.A."/>
        </authorList>
    </citation>
    <scope>NUCLEOTIDE SEQUENCE [LARGE SCALE GENOMIC DNA]</scope>
    <source>
        <strain evidence="6">ATCC 43099</strain>
        <strain evidence="8">ATCC 43099 / DSM 3394 / CCM 3739 / CIP 104546 / IAM 13178 / JCM 8861 / NBRC 102185 / NCIMB 2190 / MS3</strain>
    </source>
</reference>
<reference evidence="8" key="1">
    <citation type="submission" date="2010-02" db="EMBL/GenBank/DDBJ databases">
        <title>Complete sequence of plasmid 3 of Natrialba magadii ATCC 43099.</title>
        <authorList>
            <consortium name="US DOE Joint Genome Institute"/>
            <person name="Lucas S."/>
            <person name="Copeland A."/>
            <person name="Lapidus A."/>
            <person name="Cheng J.-F."/>
            <person name="Bruce D."/>
            <person name="Goodwin L."/>
            <person name="Pitluck S."/>
            <person name="Davenport K."/>
            <person name="Saunders E."/>
            <person name="Detter J.C."/>
            <person name="Han C."/>
            <person name="Tapia R."/>
            <person name="Land M."/>
            <person name="Hauser L."/>
            <person name="Kyrpides N."/>
            <person name="Mikhailova N."/>
            <person name="De Castro R.E."/>
            <person name="Maupin-Furlow J.A."/>
            <person name="Woyke T."/>
        </authorList>
    </citation>
    <scope>NUCLEOTIDE SEQUENCE [LARGE SCALE GENOMIC DNA]</scope>
    <source>
        <strain evidence="8">ATCC 43099 / DSM 3394 / CCM 3739 / CIP 104546 / IAM 13178 / JCM 8861 / NBRC 102185 / NCIMB 2190 / MS3</strain>
        <plasmid evidence="8">pNMAG03</plasmid>
    </source>
</reference>
<name>D3T2D2_NATMM</name>
<dbReference type="PROSITE" id="PS51679">
    <property type="entry name" value="SAM_MT_C5"/>
    <property type="match status" value="1"/>
</dbReference>
<dbReference type="InterPro" id="IPR050390">
    <property type="entry name" value="C5-Methyltransferase"/>
</dbReference>
<protein>
    <recommendedName>
        <fullName evidence="1">DNA (cytosine-5-)-methyltransferase</fullName>
        <ecNumber evidence="1">2.1.1.37</ecNumber>
    </recommendedName>
</protein>
<comment type="similarity">
    <text evidence="5">Belongs to the class I-like SAM-binding methyltransferase superfamily. C5-methyltransferase family.</text>
</comment>
<keyword evidence="3 6" id="KW-0808">Transferase</keyword>
<dbReference type="InterPro" id="IPR029063">
    <property type="entry name" value="SAM-dependent_MTases_sf"/>
</dbReference>
<dbReference type="Proteomes" id="UP000001879">
    <property type="component" value="Plasmid pNMAG03"/>
</dbReference>